<dbReference type="Pfam" id="PF00111">
    <property type="entry name" value="Fer2"/>
    <property type="match status" value="1"/>
</dbReference>
<evidence type="ECO:0000259" key="1">
    <source>
        <dbReference type="PROSITE" id="PS51085"/>
    </source>
</evidence>
<dbReference type="Proteomes" id="UP000049855">
    <property type="component" value="Unassembled WGS sequence"/>
</dbReference>
<dbReference type="PANTHER" id="PTHR42895">
    <property type="entry name" value="IRON-SULFUR CLUSTER-BINDING PROTEIN-RELATED"/>
    <property type="match status" value="1"/>
</dbReference>
<dbReference type="InterPro" id="IPR012675">
    <property type="entry name" value="Beta-grasp_dom_sf"/>
</dbReference>
<dbReference type="InterPro" id="IPR042259">
    <property type="entry name" value="Raco-like_middle_sf"/>
</dbReference>
<evidence type="ECO:0000313" key="2">
    <source>
        <dbReference type="EMBL" id="CQR75144.1"/>
    </source>
</evidence>
<protein>
    <submittedName>
        <fullName evidence="2">Probable electron transfer protein</fullName>
    </submittedName>
</protein>
<dbReference type="PROSITE" id="PS51085">
    <property type="entry name" value="2FE2S_FER_2"/>
    <property type="match status" value="1"/>
</dbReference>
<keyword evidence="3" id="KW-1185">Reference proteome</keyword>
<reference evidence="3" key="1">
    <citation type="submission" date="2015-03" db="EMBL/GenBank/DDBJ databases">
        <authorList>
            <person name="Nijsse Bart"/>
        </authorList>
    </citation>
    <scope>NUCLEOTIDE SEQUENCE [LARGE SCALE GENOMIC DNA]</scope>
</reference>
<dbReference type="EMBL" id="CTRP01000016">
    <property type="protein sequence ID" value="CQR75144.1"/>
    <property type="molecule type" value="Genomic_DNA"/>
</dbReference>
<organism evidence="2 3">
    <name type="scientific">Sporomusa ovata</name>
    <dbReference type="NCBI Taxonomy" id="2378"/>
    <lineage>
        <taxon>Bacteria</taxon>
        <taxon>Bacillati</taxon>
        <taxon>Bacillota</taxon>
        <taxon>Negativicutes</taxon>
        <taxon>Selenomonadales</taxon>
        <taxon>Sporomusaceae</taxon>
        <taxon>Sporomusa</taxon>
    </lineage>
</organism>
<dbReference type="GO" id="GO:0051536">
    <property type="term" value="F:iron-sulfur cluster binding"/>
    <property type="evidence" value="ECO:0007669"/>
    <property type="project" value="InterPro"/>
</dbReference>
<dbReference type="CDD" id="cd00207">
    <property type="entry name" value="fer2"/>
    <property type="match status" value="1"/>
</dbReference>
<dbReference type="InterPro" id="IPR036010">
    <property type="entry name" value="2Fe-2S_ferredoxin-like_sf"/>
</dbReference>
<name>A0A0U1L8C5_9FIRM</name>
<dbReference type="SUPFAM" id="SSF54292">
    <property type="entry name" value="2Fe-2S ferredoxin-like"/>
    <property type="match status" value="1"/>
</dbReference>
<dbReference type="Pfam" id="PF14574">
    <property type="entry name" value="RACo_C_ter"/>
    <property type="match status" value="1"/>
</dbReference>
<evidence type="ECO:0000313" key="3">
    <source>
        <dbReference type="Proteomes" id="UP000049855"/>
    </source>
</evidence>
<dbReference type="Gene3D" id="3.30.420.480">
    <property type="entry name" value="Domain of unknown function (DUF4445)"/>
    <property type="match status" value="1"/>
</dbReference>
<dbReference type="PANTHER" id="PTHR42895:SF2">
    <property type="entry name" value="IRON-SULFUR CLUSTER PROTEIN"/>
    <property type="match status" value="1"/>
</dbReference>
<proteinExistence type="predicted"/>
<gene>
    <name evidence="2" type="ORF">SpAn4DRAFT_4508</name>
</gene>
<dbReference type="Gene3D" id="3.10.20.30">
    <property type="match status" value="1"/>
</dbReference>
<feature type="domain" description="2Fe-2S ferredoxin-type" evidence="1">
    <location>
        <begin position="23"/>
        <end position="112"/>
    </location>
</feature>
<dbReference type="AlphaFoldDB" id="A0A0U1L8C5"/>
<sequence length="634" mass="67904">MVSIYSFTILEAKEGLHMIEASSVYTLCIEGEDRSLPCEREKTILRALIDGGIFLEANCGGRGTCGKCKIQVLEGPVSGKDGVEIQPDKDNMVQACQVYPQGDITIVLKRSEASQKGQAFEIVINDDMPLLRKVVLTPSYPTVNNHYSLQEMIHQALGKSKPTGGIFDNTGNIASVAILRQLSEVVETTPELITVTMLDSKVIAVEAGDTSNMLYGVAFDIGTTTVVGMLVDINAKKIVAVCSKNNPQAAMGADVISRIQATHELEGGLERLSGLIRHCLNQIIAELCSSVKVTQNHIYAGTIAGNATMAHLVLAISPSTLVRKPYAALFNYISPLSPKALELDINSQGKVIMLPNIASFVGSDTTAAILAVDQDIAVEPILMVDLGTNGEMAIGDGKKLYVCSTAAGPAFEGAHIRDGMRAADGAISDVTITGQAVSVQVIGNVTPTGICGSGIVKAIAELVKNGILQESGRFNKPERANLPDQLRQRLKKKDGQWEFVLYEGENSASGTDISITQNDVRQLQLVKSSICTGIQFLIDRMPAETQYREVCLAGAFGNYVDIDSALTIGLLPGFKREAIRSVGNAAGTGAVQALLSAEKMQRCINIANKVSYIELAAQPEFQNRFLKNLNFPKS</sequence>
<dbReference type="InterPro" id="IPR041414">
    <property type="entry name" value="Raco-like_middle"/>
</dbReference>
<dbReference type="Pfam" id="PF17651">
    <property type="entry name" value="Raco_middle"/>
    <property type="match status" value="1"/>
</dbReference>
<dbReference type="InterPro" id="IPR052911">
    <property type="entry name" value="Corrinoid_activation_enz"/>
</dbReference>
<accession>A0A0U1L8C5</accession>
<dbReference type="InterPro" id="IPR001041">
    <property type="entry name" value="2Fe-2S_ferredoxin-type"/>
</dbReference>
<dbReference type="InterPro" id="IPR027980">
    <property type="entry name" value="RACo_C"/>
</dbReference>